<dbReference type="PANTHER" id="PTHR10252:SF54">
    <property type="entry name" value="CHROMATIN ACCESSIBILITY COMPLEX PROTEIN 1"/>
    <property type="match status" value="1"/>
</dbReference>
<dbReference type="InterPro" id="IPR009072">
    <property type="entry name" value="Histone-fold"/>
</dbReference>
<accession>A0A9N9N838</accession>
<gene>
    <name evidence="5" type="ORF">AMORRO_LOCUS12607</name>
</gene>
<sequence length="210" mass="22996">MTTKNGLTSAPNSISSSNGNTILPVARVKRILKEDDVTCGPDVSFLFVATAELFIEYLAKQGLEQAKKEGRKNLNYQDLANAVTRTSNLGFLKDVIPQTYTLESAMKLYEDAMKMRSELHAAMLTDNDETESNSDEDYIKNACDQSESDDRTDISEDDGSSIAENTPNGRNLHLNGYNHEAENGILSDSELSEAPETSSEIGSDTVVNDD</sequence>
<evidence type="ECO:0000313" key="5">
    <source>
        <dbReference type="EMBL" id="CAG8709474.1"/>
    </source>
</evidence>
<dbReference type="CDD" id="cd23645">
    <property type="entry name" value="HFD_Dpb3-like"/>
    <property type="match status" value="1"/>
</dbReference>
<evidence type="ECO:0000256" key="1">
    <source>
        <dbReference type="ARBA" id="ARBA00004123"/>
    </source>
</evidence>
<dbReference type="AlphaFoldDB" id="A0A9N9N838"/>
<reference evidence="5" key="1">
    <citation type="submission" date="2021-06" db="EMBL/GenBank/DDBJ databases">
        <authorList>
            <person name="Kallberg Y."/>
            <person name="Tangrot J."/>
            <person name="Rosling A."/>
        </authorList>
    </citation>
    <scope>NUCLEOTIDE SEQUENCE</scope>
    <source>
        <strain evidence="5">CL551</strain>
    </source>
</reference>
<dbReference type="GO" id="GO:0046982">
    <property type="term" value="F:protein heterodimerization activity"/>
    <property type="evidence" value="ECO:0007669"/>
    <property type="project" value="InterPro"/>
</dbReference>
<name>A0A9N9N838_9GLOM</name>
<feature type="domain" description="Transcription factor CBF/NF-Y/archaeal histone" evidence="4">
    <location>
        <begin position="23"/>
        <end position="83"/>
    </location>
</feature>
<dbReference type="InterPro" id="IPR003958">
    <property type="entry name" value="CBFA_NFYB_domain"/>
</dbReference>
<dbReference type="Proteomes" id="UP000789342">
    <property type="component" value="Unassembled WGS sequence"/>
</dbReference>
<comment type="subcellular location">
    <subcellularLocation>
        <location evidence="1">Nucleus</location>
    </subcellularLocation>
</comment>
<evidence type="ECO:0000256" key="3">
    <source>
        <dbReference type="SAM" id="MobiDB-lite"/>
    </source>
</evidence>
<comment type="caution">
    <text evidence="5">The sequence shown here is derived from an EMBL/GenBank/DDBJ whole genome shotgun (WGS) entry which is preliminary data.</text>
</comment>
<dbReference type="SUPFAM" id="SSF47113">
    <property type="entry name" value="Histone-fold"/>
    <property type="match status" value="1"/>
</dbReference>
<feature type="region of interest" description="Disordered" evidence="3">
    <location>
        <begin position="142"/>
        <end position="210"/>
    </location>
</feature>
<evidence type="ECO:0000256" key="2">
    <source>
        <dbReference type="ARBA" id="ARBA00023242"/>
    </source>
</evidence>
<dbReference type="PANTHER" id="PTHR10252">
    <property type="entry name" value="HISTONE-LIKE TRANSCRIPTION FACTOR CCAAT-RELATED"/>
    <property type="match status" value="1"/>
</dbReference>
<dbReference type="GO" id="GO:0006261">
    <property type="term" value="P:DNA-templated DNA replication"/>
    <property type="evidence" value="ECO:0007669"/>
    <property type="project" value="TreeGrafter"/>
</dbReference>
<dbReference type="InterPro" id="IPR050568">
    <property type="entry name" value="Transcr_DNA_Rep_Reg"/>
</dbReference>
<keyword evidence="2" id="KW-0539">Nucleus</keyword>
<evidence type="ECO:0000313" key="6">
    <source>
        <dbReference type="Proteomes" id="UP000789342"/>
    </source>
</evidence>
<dbReference type="EMBL" id="CAJVPV010018984">
    <property type="protein sequence ID" value="CAG8709474.1"/>
    <property type="molecule type" value="Genomic_DNA"/>
</dbReference>
<keyword evidence="6" id="KW-1185">Reference proteome</keyword>
<organism evidence="5 6">
    <name type="scientific">Acaulospora morrowiae</name>
    <dbReference type="NCBI Taxonomy" id="94023"/>
    <lineage>
        <taxon>Eukaryota</taxon>
        <taxon>Fungi</taxon>
        <taxon>Fungi incertae sedis</taxon>
        <taxon>Mucoromycota</taxon>
        <taxon>Glomeromycotina</taxon>
        <taxon>Glomeromycetes</taxon>
        <taxon>Diversisporales</taxon>
        <taxon>Acaulosporaceae</taxon>
        <taxon>Acaulospora</taxon>
    </lineage>
</organism>
<dbReference type="GO" id="GO:0008623">
    <property type="term" value="C:CHRAC"/>
    <property type="evidence" value="ECO:0007669"/>
    <property type="project" value="TreeGrafter"/>
</dbReference>
<evidence type="ECO:0000259" key="4">
    <source>
        <dbReference type="Pfam" id="PF00808"/>
    </source>
</evidence>
<dbReference type="OrthoDB" id="636685at2759"/>
<dbReference type="Gene3D" id="1.10.20.10">
    <property type="entry name" value="Histone, subunit A"/>
    <property type="match status" value="1"/>
</dbReference>
<proteinExistence type="predicted"/>
<dbReference type="Pfam" id="PF00808">
    <property type="entry name" value="CBFD_NFYB_HMF"/>
    <property type="match status" value="1"/>
</dbReference>
<feature type="compositionally biased region" description="Polar residues" evidence="3">
    <location>
        <begin position="195"/>
        <end position="210"/>
    </location>
</feature>
<protein>
    <submittedName>
        <fullName evidence="5">9337_t:CDS:1</fullName>
    </submittedName>
</protein>